<proteinExistence type="predicted"/>
<name>A0ABQ6CCA3_9HYPH</name>
<dbReference type="InterPro" id="IPR017853">
    <property type="entry name" value="GH"/>
</dbReference>
<evidence type="ECO:0000313" key="2">
    <source>
        <dbReference type="EMBL" id="GLS17765.1"/>
    </source>
</evidence>
<evidence type="ECO:0000256" key="1">
    <source>
        <dbReference type="SAM" id="SignalP"/>
    </source>
</evidence>
<keyword evidence="1" id="KW-0732">Signal</keyword>
<comment type="caution">
    <text evidence="2">The sequence shown here is derived from an EMBL/GenBank/DDBJ whole genome shotgun (WGS) entry which is preliminary data.</text>
</comment>
<protein>
    <recommendedName>
        <fullName evidence="4">DUF3142 domain-containing protein</fullName>
    </recommendedName>
</protein>
<accession>A0ABQ6CCA3</accession>
<evidence type="ECO:0008006" key="4">
    <source>
        <dbReference type="Google" id="ProtNLM"/>
    </source>
</evidence>
<organism evidence="2 3">
    <name type="scientific">Labrys miyagiensis</name>
    <dbReference type="NCBI Taxonomy" id="346912"/>
    <lineage>
        <taxon>Bacteria</taxon>
        <taxon>Pseudomonadati</taxon>
        <taxon>Pseudomonadota</taxon>
        <taxon>Alphaproteobacteria</taxon>
        <taxon>Hyphomicrobiales</taxon>
        <taxon>Xanthobacteraceae</taxon>
        <taxon>Labrys</taxon>
    </lineage>
</organism>
<dbReference type="SUPFAM" id="SSF51445">
    <property type="entry name" value="(Trans)glycosidases"/>
    <property type="match status" value="1"/>
</dbReference>
<keyword evidence="3" id="KW-1185">Reference proteome</keyword>
<reference evidence="3" key="1">
    <citation type="journal article" date="2019" name="Int. J. Syst. Evol. Microbiol.">
        <title>The Global Catalogue of Microorganisms (GCM) 10K type strain sequencing project: providing services to taxonomists for standard genome sequencing and annotation.</title>
        <authorList>
            <consortium name="The Broad Institute Genomics Platform"/>
            <consortium name="The Broad Institute Genome Sequencing Center for Infectious Disease"/>
            <person name="Wu L."/>
            <person name="Ma J."/>
        </authorList>
    </citation>
    <scope>NUCLEOTIDE SEQUENCE [LARGE SCALE GENOMIC DNA]</scope>
    <source>
        <strain evidence="3">NBRC 101365</strain>
    </source>
</reference>
<dbReference type="InterPro" id="IPR021488">
    <property type="entry name" value="DUF3142"/>
</dbReference>
<feature type="chain" id="PRO_5045474215" description="DUF3142 domain-containing protein" evidence="1">
    <location>
        <begin position="24"/>
        <end position="240"/>
    </location>
</feature>
<feature type="signal peptide" evidence="1">
    <location>
        <begin position="1"/>
        <end position="23"/>
    </location>
</feature>
<gene>
    <name evidence="2" type="ORF">GCM10007874_07800</name>
</gene>
<dbReference type="Pfam" id="PF11340">
    <property type="entry name" value="DUF3142"/>
    <property type="match status" value="1"/>
</dbReference>
<sequence length="240" mass="26347">MVRLTRLPAVLLLSVLMTQVAVGEPVVKASDYDAYWLWAGVKARPIVQQAKTVYLLQGEIGPDPSGAVRLKAQGGSVPGPHVPALWLAYRVRSLDWTPEITAAIARKYAAWRTQPGSVPGIQVDFDASTRNLRNYAGFLKDLRRSLPPDCRLSVTGLMDWASQAAPEDLDALSGTIDEIIFQTYRGRQTVPDIDAYLARLGRLRIPYRLGLSEGAAWSPPAGLASDPHFRGYVIFLQNPP</sequence>
<evidence type="ECO:0000313" key="3">
    <source>
        <dbReference type="Proteomes" id="UP001156882"/>
    </source>
</evidence>
<dbReference type="Proteomes" id="UP001156882">
    <property type="component" value="Unassembled WGS sequence"/>
</dbReference>
<dbReference type="EMBL" id="BSPC01000005">
    <property type="protein sequence ID" value="GLS17765.1"/>
    <property type="molecule type" value="Genomic_DNA"/>
</dbReference>